<proteinExistence type="predicted"/>
<feature type="compositionally biased region" description="Basic and acidic residues" evidence="1">
    <location>
        <begin position="128"/>
        <end position="167"/>
    </location>
</feature>
<evidence type="ECO:0000256" key="1">
    <source>
        <dbReference type="SAM" id="MobiDB-lite"/>
    </source>
</evidence>
<organism evidence="2 3">
    <name type="scientific">Paspalum notatum var. saurae</name>
    <dbReference type="NCBI Taxonomy" id="547442"/>
    <lineage>
        <taxon>Eukaryota</taxon>
        <taxon>Viridiplantae</taxon>
        <taxon>Streptophyta</taxon>
        <taxon>Embryophyta</taxon>
        <taxon>Tracheophyta</taxon>
        <taxon>Spermatophyta</taxon>
        <taxon>Magnoliopsida</taxon>
        <taxon>Liliopsida</taxon>
        <taxon>Poales</taxon>
        <taxon>Poaceae</taxon>
        <taxon>PACMAD clade</taxon>
        <taxon>Panicoideae</taxon>
        <taxon>Andropogonodae</taxon>
        <taxon>Paspaleae</taxon>
        <taxon>Paspalinae</taxon>
        <taxon>Paspalum</taxon>
    </lineage>
</organism>
<sequence length="404" mass="43779">MHTIGSICLPEATRWVQSGLVCDARRKNSEQEQVHARLLEKLIGVNYSWIRYCSNPVTWLHLNLVQFQTLLQCFLDTVNPILHRLAEEHQNLKADVDQNGDHQRDDIDGCLDASAAADSESTGEADESGARAHPESARLEAVARDGPAHEQHDDDQGRHERRGVEKKSMKRSGWWPLSMGSPARRWPPSSLSDRNPPGVLSPAWYVTVATSVAKMSRYLRERSTASGGVARAEHEDQNVGADVEGDGGHERDDVRGHGQLRAAAGGVGAHEPELVEYHGGLERAQPPPVAAQRVHEEEVDGDDGRDEGHGVEVEEDLVAAGVGGLEHGVAGEQATRAVVVRPEPARRAQPRRVGDARRQRRLQQHVLAQLPQEACLHCCGGSSPAPLRAGFGGHCAAGSVSGAL</sequence>
<evidence type="ECO:0000313" key="3">
    <source>
        <dbReference type="Proteomes" id="UP001341281"/>
    </source>
</evidence>
<reference evidence="2 3" key="1">
    <citation type="submission" date="2024-02" db="EMBL/GenBank/DDBJ databases">
        <title>High-quality chromosome-scale genome assembly of Pensacola bahiagrass (Paspalum notatum Flugge var. saurae).</title>
        <authorList>
            <person name="Vega J.M."/>
            <person name="Podio M."/>
            <person name="Orjuela J."/>
            <person name="Siena L.A."/>
            <person name="Pessino S.C."/>
            <person name="Combes M.C."/>
            <person name="Mariac C."/>
            <person name="Albertini E."/>
            <person name="Pupilli F."/>
            <person name="Ortiz J.P.A."/>
            <person name="Leblanc O."/>
        </authorList>
    </citation>
    <scope>NUCLEOTIDE SEQUENCE [LARGE SCALE GENOMIC DNA]</scope>
    <source>
        <strain evidence="2">R1</strain>
        <tissue evidence="2">Leaf</tissue>
    </source>
</reference>
<keyword evidence="3" id="KW-1185">Reference proteome</keyword>
<gene>
    <name evidence="2" type="ORF">U9M48_005314</name>
</gene>
<feature type="region of interest" description="Disordered" evidence="1">
    <location>
        <begin position="224"/>
        <end position="249"/>
    </location>
</feature>
<feature type="region of interest" description="Disordered" evidence="1">
    <location>
        <begin position="114"/>
        <end position="201"/>
    </location>
</feature>
<name>A0AAQ3PPW7_PASNO</name>
<dbReference type="AlphaFoldDB" id="A0AAQ3PPW7"/>
<dbReference type="EMBL" id="CP144745">
    <property type="protein sequence ID" value="WVZ54530.1"/>
    <property type="molecule type" value="Genomic_DNA"/>
</dbReference>
<accession>A0AAQ3PPW7</accession>
<dbReference type="Proteomes" id="UP001341281">
    <property type="component" value="Chromosome 01"/>
</dbReference>
<evidence type="ECO:0000313" key="2">
    <source>
        <dbReference type="EMBL" id="WVZ54530.1"/>
    </source>
</evidence>
<protein>
    <submittedName>
        <fullName evidence="2">Uncharacterized protein</fullName>
    </submittedName>
</protein>